<dbReference type="InterPro" id="IPR019319">
    <property type="entry name" value="Plg-R(KT)"/>
</dbReference>
<reference evidence="1 2" key="1">
    <citation type="submission" date="2024-02" db="EMBL/GenBank/DDBJ databases">
        <authorList>
            <person name="Chen Y."/>
            <person name="Shah S."/>
            <person name="Dougan E. K."/>
            <person name="Thang M."/>
            <person name="Chan C."/>
        </authorList>
    </citation>
    <scope>NUCLEOTIDE SEQUENCE [LARGE SCALE GENOMIC DNA]</scope>
</reference>
<name>A0ABP0MX76_9DINO</name>
<dbReference type="Pfam" id="PF10166">
    <property type="entry name" value="DUF2368"/>
    <property type="match status" value="1"/>
</dbReference>
<comment type="caution">
    <text evidence="1">The sequence shown here is derived from an EMBL/GenBank/DDBJ whole genome shotgun (WGS) entry which is preliminary data.</text>
</comment>
<evidence type="ECO:0000313" key="1">
    <source>
        <dbReference type="EMBL" id="CAK9055743.1"/>
    </source>
</evidence>
<organism evidence="1 2">
    <name type="scientific">Durusdinium trenchii</name>
    <dbReference type="NCBI Taxonomy" id="1381693"/>
    <lineage>
        <taxon>Eukaryota</taxon>
        <taxon>Sar</taxon>
        <taxon>Alveolata</taxon>
        <taxon>Dinophyceae</taxon>
        <taxon>Suessiales</taxon>
        <taxon>Symbiodiniaceae</taxon>
        <taxon>Durusdinium</taxon>
    </lineage>
</organism>
<gene>
    <name evidence="1" type="ORF">SCF082_LOCUS30095</name>
</gene>
<sequence length="198" mass="22832">MGALWSLEERLRSGVVDGKLADIKQAKKVREMELAMRIATTRERLCWIGMYYSFVGIVSLARSMSMRWRGIQLHWDNAFLPLNIAFFCMPPFLFTYQLDLAMHPTSVLGIHFGGKANRISEEAIRIRDGASHHWFSCKYLPWVDDGSLFIHKPICLPLTLEAAYHRERALSNKAQSAKGLQPEADWAYFSQRCQLEQH</sequence>
<dbReference type="Proteomes" id="UP001642464">
    <property type="component" value="Unassembled WGS sequence"/>
</dbReference>
<protein>
    <submittedName>
        <fullName evidence="1">Folate-biopterin transporter 2</fullName>
    </submittedName>
</protein>
<dbReference type="EMBL" id="CAXAMM010024669">
    <property type="protein sequence ID" value="CAK9055743.1"/>
    <property type="molecule type" value="Genomic_DNA"/>
</dbReference>
<keyword evidence="2" id="KW-1185">Reference proteome</keyword>
<evidence type="ECO:0000313" key="2">
    <source>
        <dbReference type="Proteomes" id="UP001642464"/>
    </source>
</evidence>
<proteinExistence type="predicted"/>
<accession>A0ABP0MX76</accession>